<name>A0A0W7VKB6_9HYPO</name>
<sequence>MSNVLVTGGGRGLGLALVRQLVDDSSIAKLFVTTRGSLPAELGAIIDTSGKKVIHIKCEVVETASVRRAAAEVEEKLEGEGLDVLINNIGSMPVTPEGIHTMDAEELLQVFDVNVVAAHRVTAALIPSLKRGKEKKVIMVSSSLGSVAWADRYRWSPVYAYKITKAAMSMLTVQYAMEYKKEGFTFLALSPGWLKTDMGSDKADLDVATGAKAVKDLVDKADTSYNGKFYNILVSGWEHAEGINQYDGLEIAW</sequence>
<dbReference type="SUPFAM" id="SSF51735">
    <property type="entry name" value="NAD(P)-binding Rossmann-fold domains"/>
    <property type="match status" value="1"/>
</dbReference>
<dbReference type="InterPro" id="IPR002347">
    <property type="entry name" value="SDR_fam"/>
</dbReference>
<dbReference type="InterPro" id="IPR036291">
    <property type="entry name" value="NAD(P)-bd_dom_sf"/>
</dbReference>
<dbReference type="PANTHER" id="PTHR45458">
    <property type="entry name" value="SHORT-CHAIN DEHYDROGENASE/REDUCTASE SDR"/>
    <property type="match status" value="1"/>
</dbReference>
<dbReference type="RefSeq" id="XP_018659957.2">
    <property type="nucleotide sequence ID" value="XM_018806867.2"/>
</dbReference>
<proteinExistence type="predicted"/>
<dbReference type="Proteomes" id="UP000236546">
    <property type="component" value="Unassembled WGS sequence"/>
</dbReference>
<comment type="caution">
    <text evidence="1">The sequence shown here is derived from an EMBL/GenBank/DDBJ whole genome shotgun (WGS) entry which is preliminary data.</text>
</comment>
<evidence type="ECO:0000313" key="2">
    <source>
        <dbReference type="Proteomes" id="UP000236546"/>
    </source>
</evidence>
<evidence type="ECO:0000313" key="1">
    <source>
        <dbReference type="EMBL" id="PNP45140.1"/>
    </source>
</evidence>
<organism evidence="1 2">
    <name type="scientific">Trichoderma gamsii</name>
    <dbReference type="NCBI Taxonomy" id="398673"/>
    <lineage>
        <taxon>Eukaryota</taxon>
        <taxon>Fungi</taxon>
        <taxon>Dikarya</taxon>
        <taxon>Ascomycota</taxon>
        <taxon>Pezizomycotina</taxon>
        <taxon>Sordariomycetes</taxon>
        <taxon>Hypocreomycetidae</taxon>
        <taxon>Hypocreales</taxon>
        <taxon>Hypocreaceae</taxon>
        <taxon>Trichoderma</taxon>
    </lineage>
</organism>
<dbReference type="Pfam" id="PF00106">
    <property type="entry name" value="adh_short"/>
    <property type="match status" value="1"/>
</dbReference>
<dbReference type="AlphaFoldDB" id="A0A0W7VKB6"/>
<accession>A0A0W7VKB6</accession>
<reference evidence="1 2" key="1">
    <citation type="submission" date="2017-02" db="EMBL/GenBank/DDBJ databases">
        <title>Genomes of Trichoderma spp. with biocontrol activity.</title>
        <authorList>
            <person name="Gardiner D."/>
            <person name="Kazan K."/>
            <person name="Vos C."/>
            <person name="Harvey P."/>
        </authorList>
    </citation>
    <scope>NUCLEOTIDE SEQUENCE [LARGE SCALE GENOMIC DNA]</scope>
    <source>
        <strain evidence="1 2">A5MH</strain>
    </source>
</reference>
<dbReference type="OrthoDB" id="5296at2759"/>
<dbReference type="PRINTS" id="PR00081">
    <property type="entry name" value="GDHRDH"/>
</dbReference>
<dbReference type="PANTHER" id="PTHR45458:SF1">
    <property type="entry name" value="SHORT CHAIN DEHYDROGENASE"/>
    <property type="match status" value="1"/>
</dbReference>
<dbReference type="InterPro" id="IPR052184">
    <property type="entry name" value="SDR_enzymes"/>
</dbReference>
<gene>
    <name evidence="1" type="ORF">TGAMA5MH_03191</name>
</gene>
<dbReference type="GO" id="GO:0016616">
    <property type="term" value="F:oxidoreductase activity, acting on the CH-OH group of donors, NAD or NADP as acceptor"/>
    <property type="evidence" value="ECO:0007669"/>
    <property type="project" value="TreeGrafter"/>
</dbReference>
<dbReference type="EMBL" id="MTYH01000026">
    <property type="protein sequence ID" value="PNP45140.1"/>
    <property type="molecule type" value="Genomic_DNA"/>
</dbReference>
<evidence type="ECO:0008006" key="3">
    <source>
        <dbReference type="Google" id="ProtNLM"/>
    </source>
</evidence>
<dbReference type="Gene3D" id="3.40.50.720">
    <property type="entry name" value="NAD(P)-binding Rossmann-like Domain"/>
    <property type="match status" value="1"/>
</dbReference>
<protein>
    <recommendedName>
        <fullName evidence="3">Short chain oxidoreductase</fullName>
    </recommendedName>
</protein>